<organism evidence="1 2">
    <name type="scientific">Microlunatus endophyticus</name>
    <dbReference type="NCBI Taxonomy" id="1716077"/>
    <lineage>
        <taxon>Bacteria</taxon>
        <taxon>Bacillati</taxon>
        <taxon>Actinomycetota</taxon>
        <taxon>Actinomycetes</taxon>
        <taxon>Propionibacteriales</taxon>
        <taxon>Propionibacteriaceae</taxon>
        <taxon>Microlunatus</taxon>
    </lineage>
</organism>
<evidence type="ECO:0000313" key="2">
    <source>
        <dbReference type="Proteomes" id="UP000613840"/>
    </source>
</evidence>
<evidence type="ECO:0000313" key="1">
    <source>
        <dbReference type="EMBL" id="GGL72074.1"/>
    </source>
</evidence>
<reference evidence="1" key="2">
    <citation type="submission" date="2020-09" db="EMBL/GenBank/DDBJ databases">
        <authorList>
            <person name="Sun Q."/>
            <person name="Zhou Y."/>
        </authorList>
    </citation>
    <scope>NUCLEOTIDE SEQUENCE</scope>
    <source>
        <strain evidence="1">CGMCC 4.7306</strain>
    </source>
</reference>
<proteinExistence type="predicted"/>
<comment type="caution">
    <text evidence="1">The sequence shown here is derived from an EMBL/GenBank/DDBJ whole genome shotgun (WGS) entry which is preliminary data.</text>
</comment>
<keyword evidence="2" id="KW-1185">Reference proteome</keyword>
<dbReference type="Proteomes" id="UP000613840">
    <property type="component" value="Unassembled WGS sequence"/>
</dbReference>
<protein>
    <submittedName>
        <fullName evidence="1">Uncharacterized protein</fullName>
    </submittedName>
</protein>
<reference evidence="1" key="1">
    <citation type="journal article" date="2014" name="Int. J. Syst. Evol. Microbiol.">
        <title>Complete genome sequence of Corynebacterium casei LMG S-19264T (=DSM 44701T), isolated from a smear-ripened cheese.</title>
        <authorList>
            <consortium name="US DOE Joint Genome Institute (JGI-PGF)"/>
            <person name="Walter F."/>
            <person name="Albersmeier A."/>
            <person name="Kalinowski J."/>
            <person name="Ruckert C."/>
        </authorList>
    </citation>
    <scope>NUCLEOTIDE SEQUENCE</scope>
    <source>
        <strain evidence="1">CGMCC 4.7306</strain>
    </source>
</reference>
<name>A0A917SCJ1_9ACTN</name>
<sequence>MTSSSADSPVGPPPTDIHAVLAEVLPSVLPGAVIDTEAGEILVPLGADRARVSTRSLQTACRGVPASTWPEIARQWLAEIRAQVDSAIATGPSRDISRLRAQAVPKGPEAPPGLSSPLNSAFDLVAVEDRESSVQLLQQADLDAMGISAEGALRMALDQTISEVLVHLDVRPHPLPNGESVLLAGADGVPYVSAGVTSIPQLAGVDLPYGALFAVPRHSVILILPVRSWASLGAVPALADFVEAQYRGASDPCSAQIYWFTGDDAFPVGTEPDESGGDRLVLAPELQSLADRLHG</sequence>
<dbReference type="EMBL" id="BMMZ01000008">
    <property type="protein sequence ID" value="GGL72074.1"/>
    <property type="molecule type" value="Genomic_DNA"/>
</dbReference>
<accession>A0A917SCJ1</accession>
<dbReference type="AlphaFoldDB" id="A0A917SCJ1"/>
<dbReference type="RefSeq" id="WP_188896463.1">
    <property type="nucleotide sequence ID" value="NZ_BMMZ01000008.1"/>
</dbReference>
<gene>
    <name evidence="1" type="ORF">GCM10011575_33060</name>
</gene>